<evidence type="ECO:0000256" key="5">
    <source>
        <dbReference type="ARBA" id="ARBA00023288"/>
    </source>
</evidence>
<keyword evidence="7" id="KW-1133">Transmembrane helix</keyword>
<dbReference type="OMA" id="WSDSFHN"/>
<keyword evidence="4" id="KW-0325">Glycoprotein</keyword>
<reference evidence="10" key="1">
    <citation type="journal article" date="2015" name="Genome Announc.">
        <title>Genome sequence of the AIDS-associated pathogen Penicillium marneffei (ATCC18224) and its near taxonomic relative Talaromyces stipitatus (ATCC10500).</title>
        <authorList>
            <person name="Nierman W.C."/>
            <person name="Fedorova-Abrams N.D."/>
            <person name="Andrianopoulos A."/>
        </authorList>
    </citation>
    <scope>NUCLEOTIDE SEQUENCE [LARGE SCALE GENOMIC DNA]</scope>
    <source>
        <strain evidence="10">ATCC 10500 / CBS 375.48 / QM 6759 / NRRL 1006</strain>
    </source>
</reference>
<dbReference type="PANTHER" id="PTHR10963">
    <property type="entry name" value="GLYCOSYL HYDROLASE-RELATED"/>
    <property type="match status" value="1"/>
</dbReference>
<feature type="domain" description="GH16" evidence="8">
    <location>
        <begin position="126"/>
        <end position="415"/>
    </location>
</feature>
<keyword evidence="5" id="KW-0449">Lipoprotein</keyword>
<dbReference type="HOGENOM" id="CLU_019533_1_2_1"/>
<dbReference type="GO" id="GO:0005886">
    <property type="term" value="C:plasma membrane"/>
    <property type="evidence" value="ECO:0007669"/>
    <property type="project" value="UniProtKB-SubCell"/>
</dbReference>
<evidence type="ECO:0000256" key="1">
    <source>
        <dbReference type="ARBA" id="ARBA00004609"/>
    </source>
</evidence>
<proteinExistence type="inferred from homology"/>
<dbReference type="InterPro" id="IPR013320">
    <property type="entry name" value="ConA-like_dom_sf"/>
</dbReference>
<feature type="region of interest" description="Disordered" evidence="6">
    <location>
        <begin position="1"/>
        <end position="20"/>
    </location>
</feature>
<dbReference type="GO" id="GO:0005975">
    <property type="term" value="P:carbohydrate metabolic process"/>
    <property type="evidence" value="ECO:0007669"/>
    <property type="project" value="InterPro"/>
</dbReference>
<dbReference type="VEuPathDB" id="FungiDB:TSTA_056720"/>
<dbReference type="InParanoid" id="B8MRL5"/>
<protein>
    <submittedName>
        <fullName evidence="9">Secreted glucosidase, putative</fullName>
    </submittedName>
</protein>
<name>B8MRL5_TALSN</name>
<dbReference type="AlphaFoldDB" id="B8MRL5"/>
<dbReference type="STRING" id="441959.B8MRL5"/>
<dbReference type="PhylomeDB" id="B8MRL5"/>
<evidence type="ECO:0000313" key="10">
    <source>
        <dbReference type="Proteomes" id="UP000001745"/>
    </source>
</evidence>
<dbReference type="RefSeq" id="XP_002487283.1">
    <property type="nucleotide sequence ID" value="XM_002487238.1"/>
</dbReference>
<dbReference type="PANTHER" id="PTHR10963:SF55">
    <property type="entry name" value="GLYCOSIDE HYDROLASE FAMILY 16 PROTEIN"/>
    <property type="match status" value="1"/>
</dbReference>
<dbReference type="GeneID" id="8100735"/>
<sequence length="441" mass="49355">METQQAYSARNPFTDSNAPSIRSSYGSARFAENLPAKRKFVSYRLKGTFDQPWLSDKRVSRTQVGNWIIRGAFIAALIVAAYINYNAYARVPKTKFCLILDDNFSEIDPDVWNYEVQIGGFGNGEFEWTTTDSSNAFVDSEGLHIVPTLTTNTTSISPADITNGYTLNLTQAGGDGTCTGNTNAECSVQSNSTLQIVIPSVRSARLNTKGKKSIKYGKVEVVAKMPEGDWLWPAIWMMPESDVYGSWPASGEIDIAESRGNDINYPLGGRNWFASTLHWGPTVDTDAYWRSTTSKALQRGDLAQGFHTYGMEWSEEYIFTYLDSPLKQILYYKFPKGNTMWQRGDFASYTVNQSFLVDPWVQSEDSNAPFDQLFYLILNVAVGGTNGWFPDGEGNKPWTNQGHASWDFYQSLDSWFPTWGAGNAKGMTIKSVKMWQQGDCS</sequence>
<accession>B8MRL5</accession>
<dbReference type="GO" id="GO:0098552">
    <property type="term" value="C:side of membrane"/>
    <property type="evidence" value="ECO:0007669"/>
    <property type="project" value="UniProtKB-KW"/>
</dbReference>
<keyword evidence="7" id="KW-0472">Membrane</keyword>
<dbReference type="InterPro" id="IPR000757">
    <property type="entry name" value="Beta-glucanase-like"/>
</dbReference>
<dbReference type="Pfam" id="PF00722">
    <property type="entry name" value="Glyco_hydro_16"/>
    <property type="match status" value="1"/>
</dbReference>
<evidence type="ECO:0000256" key="6">
    <source>
        <dbReference type="SAM" id="MobiDB-lite"/>
    </source>
</evidence>
<keyword evidence="4" id="KW-0336">GPI-anchor</keyword>
<evidence type="ECO:0000256" key="4">
    <source>
        <dbReference type="ARBA" id="ARBA00022622"/>
    </source>
</evidence>
<dbReference type="EMBL" id="EQ962659">
    <property type="protein sequence ID" value="EED13172.1"/>
    <property type="molecule type" value="Genomic_DNA"/>
</dbReference>
<evidence type="ECO:0000259" key="8">
    <source>
        <dbReference type="PROSITE" id="PS51762"/>
    </source>
</evidence>
<dbReference type="Proteomes" id="UP000001745">
    <property type="component" value="Unassembled WGS sequence"/>
</dbReference>
<dbReference type="GO" id="GO:0004553">
    <property type="term" value="F:hydrolase activity, hydrolyzing O-glycosyl compounds"/>
    <property type="evidence" value="ECO:0007669"/>
    <property type="project" value="InterPro"/>
</dbReference>
<dbReference type="eggNOG" id="ENOG502QRX5">
    <property type="taxonomic scope" value="Eukaryota"/>
</dbReference>
<evidence type="ECO:0000256" key="2">
    <source>
        <dbReference type="ARBA" id="ARBA00006865"/>
    </source>
</evidence>
<keyword evidence="3" id="KW-1003">Cell membrane</keyword>
<dbReference type="InterPro" id="IPR050546">
    <property type="entry name" value="Glycosyl_Hydrlase_16"/>
</dbReference>
<evidence type="ECO:0000313" key="9">
    <source>
        <dbReference type="EMBL" id="EED13172.1"/>
    </source>
</evidence>
<comment type="subcellular location">
    <subcellularLocation>
        <location evidence="1">Cell membrane</location>
        <topology evidence="1">Lipid-anchor</topology>
        <topology evidence="1">GPI-anchor</topology>
    </subcellularLocation>
</comment>
<evidence type="ECO:0000256" key="3">
    <source>
        <dbReference type="ARBA" id="ARBA00022475"/>
    </source>
</evidence>
<feature type="transmembrane region" description="Helical" evidence="7">
    <location>
        <begin position="67"/>
        <end position="85"/>
    </location>
</feature>
<keyword evidence="10" id="KW-1185">Reference proteome</keyword>
<evidence type="ECO:0000256" key="7">
    <source>
        <dbReference type="SAM" id="Phobius"/>
    </source>
</evidence>
<comment type="similarity">
    <text evidence="2">Belongs to the glycosyl hydrolase 16 family.</text>
</comment>
<gene>
    <name evidence="9" type="ORF">TSTA_056720</name>
</gene>
<dbReference type="Gene3D" id="2.60.120.200">
    <property type="match status" value="1"/>
</dbReference>
<organism evidence="9 10">
    <name type="scientific">Talaromyces stipitatus (strain ATCC 10500 / CBS 375.48 / QM 6759 / NRRL 1006)</name>
    <name type="common">Penicillium stipitatum</name>
    <dbReference type="NCBI Taxonomy" id="441959"/>
    <lineage>
        <taxon>Eukaryota</taxon>
        <taxon>Fungi</taxon>
        <taxon>Dikarya</taxon>
        <taxon>Ascomycota</taxon>
        <taxon>Pezizomycotina</taxon>
        <taxon>Eurotiomycetes</taxon>
        <taxon>Eurotiomycetidae</taxon>
        <taxon>Eurotiales</taxon>
        <taxon>Trichocomaceae</taxon>
        <taxon>Talaromyces</taxon>
        <taxon>Talaromyces sect. Talaromyces</taxon>
    </lineage>
</organism>
<dbReference type="OrthoDB" id="4781at2759"/>
<keyword evidence="7" id="KW-0812">Transmembrane</keyword>
<dbReference type="SUPFAM" id="SSF49899">
    <property type="entry name" value="Concanavalin A-like lectins/glucanases"/>
    <property type="match status" value="1"/>
</dbReference>
<dbReference type="PROSITE" id="PS51762">
    <property type="entry name" value="GH16_2"/>
    <property type="match status" value="1"/>
</dbReference>